<reference evidence="2 3" key="1">
    <citation type="submission" date="2024-10" db="EMBL/GenBank/DDBJ databases">
        <title>The Natural Products Discovery Center: Release of the First 8490 Sequenced Strains for Exploring Actinobacteria Biosynthetic Diversity.</title>
        <authorList>
            <person name="Kalkreuter E."/>
            <person name="Kautsar S.A."/>
            <person name="Yang D."/>
            <person name="Bader C.D."/>
            <person name="Teijaro C.N."/>
            <person name="Fluegel L."/>
            <person name="Davis C.M."/>
            <person name="Simpson J.R."/>
            <person name="Lauterbach L."/>
            <person name="Steele A.D."/>
            <person name="Gui C."/>
            <person name="Meng S."/>
            <person name="Li G."/>
            <person name="Viehrig K."/>
            <person name="Ye F."/>
            <person name="Su P."/>
            <person name="Kiefer A.F."/>
            <person name="Nichols A."/>
            <person name="Cepeda A.J."/>
            <person name="Yan W."/>
            <person name="Fan B."/>
            <person name="Jiang Y."/>
            <person name="Adhikari A."/>
            <person name="Zheng C.-J."/>
            <person name="Schuster L."/>
            <person name="Cowan T.M."/>
            <person name="Smanski M.J."/>
            <person name="Chevrette M.G."/>
            <person name="De Carvalho L.P.S."/>
            <person name="Shen B."/>
        </authorList>
    </citation>
    <scope>NUCLEOTIDE SEQUENCE [LARGE SCALE GENOMIC DNA]</scope>
    <source>
        <strain evidence="2 3">NPDC004045</strain>
    </source>
</reference>
<evidence type="ECO:0000313" key="2">
    <source>
        <dbReference type="EMBL" id="MFF0542349.1"/>
    </source>
</evidence>
<keyword evidence="1" id="KW-0732">Signal</keyword>
<keyword evidence="3" id="KW-1185">Reference proteome</keyword>
<dbReference type="RefSeq" id="WP_043650122.1">
    <property type="nucleotide sequence ID" value="NZ_JBIAMX010000002.1"/>
</dbReference>
<sequence>MDRVTRAVGAALAGCAVLGVSACGADEDTDTPAPPPAPPALGAAVPAAPGVGVSIPDSALLAAGLLGTTDLPSDFTALPPRTGSSVASGAEVAPTTPAECAKILVPLAAQYPGSTAAAQATYAGPDFSSIDIDAAAYPDAALAPAFASFQALVSRCASYSGADGTGIHIEYRAGALPQPPAGDASTAFQVNTSSEGLTLYSAVSLVQVGNTLVQIAVTAPSAVEPGVLTDVTAAQVRKLRGE</sequence>
<evidence type="ECO:0000256" key="1">
    <source>
        <dbReference type="SAM" id="SignalP"/>
    </source>
</evidence>
<feature type="signal peptide" evidence="1">
    <location>
        <begin position="1"/>
        <end position="25"/>
    </location>
</feature>
<protein>
    <recommendedName>
        <fullName evidence="4">Sensor domain-containing protein</fullName>
    </recommendedName>
</protein>
<accession>A0ABW6PIY4</accession>
<organism evidence="2 3">
    <name type="scientific">Nocardia thailandica</name>
    <dbReference type="NCBI Taxonomy" id="257275"/>
    <lineage>
        <taxon>Bacteria</taxon>
        <taxon>Bacillati</taxon>
        <taxon>Actinomycetota</taxon>
        <taxon>Actinomycetes</taxon>
        <taxon>Mycobacteriales</taxon>
        <taxon>Nocardiaceae</taxon>
        <taxon>Nocardia</taxon>
    </lineage>
</organism>
<dbReference type="PROSITE" id="PS51257">
    <property type="entry name" value="PROKAR_LIPOPROTEIN"/>
    <property type="match status" value="1"/>
</dbReference>
<comment type="caution">
    <text evidence="2">The sequence shown here is derived from an EMBL/GenBank/DDBJ whole genome shotgun (WGS) entry which is preliminary data.</text>
</comment>
<name>A0ABW6PIY4_9NOCA</name>
<evidence type="ECO:0000313" key="3">
    <source>
        <dbReference type="Proteomes" id="UP001601444"/>
    </source>
</evidence>
<gene>
    <name evidence="2" type="ORF">ACFYTF_05880</name>
</gene>
<dbReference type="EMBL" id="JBIAMX010000002">
    <property type="protein sequence ID" value="MFF0542349.1"/>
    <property type="molecule type" value="Genomic_DNA"/>
</dbReference>
<dbReference type="Proteomes" id="UP001601444">
    <property type="component" value="Unassembled WGS sequence"/>
</dbReference>
<evidence type="ECO:0008006" key="4">
    <source>
        <dbReference type="Google" id="ProtNLM"/>
    </source>
</evidence>
<feature type="chain" id="PRO_5045262341" description="Sensor domain-containing protein" evidence="1">
    <location>
        <begin position="26"/>
        <end position="242"/>
    </location>
</feature>
<proteinExistence type="predicted"/>